<keyword evidence="5 10" id="KW-0812">Transmembrane</keyword>
<evidence type="ECO:0000313" key="13">
    <source>
        <dbReference type="Proteomes" id="UP001187415"/>
    </source>
</evidence>
<feature type="transmembrane region" description="Helical" evidence="10">
    <location>
        <begin position="427"/>
        <end position="453"/>
    </location>
</feature>
<feature type="transmembrane region" description="Helical" evidence="10">
    <location>
        <begin position="43"/>
        <end position="65"/>
    </location>
</feature>
<feature type="transmembrane region" description="Helical" evidence="10">
    <location>
        <begin position="282"/>
        <end position="306"/>
    </location>
</feature>
<keyword evidence="9" id="KW-1015">Disulfide bond</keyword>
<evidence type="ECO:0000256" key="4">
    <source>
        <dbReference type="ARBA" id="ARBA00022475"/>
    </source>
</evidence>
<dbReference type="AlphaFoldDB" id="A0AA88S8S9"/>
<feature type="transmembrane region" description="Helical" evidence="10">
    <location>
        <begin position="326"/>
        <end position="346"/>
    </location>
</feature>
<evidence type="ECO:0000256" key="1">
    <source>
        <dbReference type="ARBA" id="ARBA00004651"/>
    </source>
</evidence>
<evidence type="ECO:0000256" key="7">
    <source>
        <dbReference type="ARBA" id="ARBA00022989"/>
    </source>
</evidence>
<dbReference type="EMBL" id="JAUPFM010000016">
    <property type="protein sequence ID" value="KAK2826045.1"/>
    <property type="molecule type" value="Genomic_DNA"/>
</dbReference>
<evidence type="ECO:0000259" key="11">
    <source>
        <dbReference type="Pfam" id="PF01490"/>
    </source>
</evidence>
<dbReference type="GO" id="GO:0015186">
    <property type="term" value="F:L-glutamine transmembrane transporter activity"/>
    <property type="evidence" value="ECO:0007669"/>
    <property type="project" value="TreeGrafter"/>
</dbReference>
<keyword evidence="4" id="KW-1003">Cell membrane</keyword>
<evidence type="ECO:0000256" key="8">
    <source>
        <dbReference type="ARBA" id="ARBA00023136"/>
    </source>
</evidence>
<sequence length="456" mass="49811">MSINTNINTALYNEHDAEDTEENESTSLVRNGSVRTRVKGASFFFSVFNLMNAIMGSGILGLAYAMASTGIVGFCILLAIVSSLAAYSIHLLLKLCDQTGTNSYEDLGGRALHNAGKVLVGLAILIQNIGAMSSYLFILKLELPAAINSFLKPDNAESAWYEDGRLLLIVVTLCVVLPLAMLPKIGFLGYTSSIAFVFMLYFAVVVVVKKWFIPCPLPHNITTYSVNQISNSSNSECTPKLFVISSKSAYAIPTMAFSFLCHTAVLPIYCELDRPTKARMQNVANVSIGLSFLIYLVSALFGYLTFYVHVNSQLLVGYDTYMPRDIMIMTVRLAILLSVLLTVPLIHFPARKAVILLLFGGRPFSCLIHTIATLTILGVVLILAIFVPDIRNVFGVVGSTTSSCLLFVFPGIFYLKISDRPLRSRDSIGAILLVVFGLIMGIVSFTVIIITWVQSS</sequence>
<comment type="subcellular location">
    <subcellularLocation>
        <location evidence="1">Cell membrane</location>
        <topology evidence="1">Multi-pass membrane protein</topology>
    </subcellularLocation>
</comment>
<feature type="transmembrane region" description="Helical" evidence="10">
    <location>
        <begin position="118"/>
        <end position="139"/>
    </location>
</feature>
<feature type="transmembrane region" description="Helical" evidence="10">
    <location>
        <begin position="393"/>
        <end position="415"/>
    </location>
</feature>
<dbReference type="Pfam" id="PF01490">
    <property type="entry name" value="Aa_trans"/>
    <property type="match status" value="1"/>
</dbReference>
<dbReference type="PANTHER" id="PTHR22950">
    <property type="entry name" value="AMINO ACID TRANSPORTER"/>
    <property type="match status" value="1"/>
</dbReference>
<keyword evidence="3" id="KW-0813">Transport</keyword>
<keyword evidence="8 10" id="KW-0472">Membrane</keyword>
<dbReference type="GO" id="GO:0005886">
    <property type="term" value="C:plasma membrane"/>
    <property type="evidence" value="ECO:0007669"/>
    <property type="project" value="UniProtKB-SubCell"/>
</dbReference>
<protein>
    <recommendedName>
        <fullName evidence="11">Amino acid transporter transmembrane domain-containing protein</fullName>
    </recommendedName>
</protein>
<feature type="transmembrane region" description="Helical" evidence="10">
    <location>
        <begin position="250"/>
        <end position="270"/>
    </location>
</feature>
<feature type="transmembrane region" description="Helical" evidence="10">
    <location>
        <begin position="159"/>
        <end position="180"/>
    </location>
</feature>
<feature type="transmembrane region" description="Helical" evidence="10">
    <location>
        <begin position="366"/>
        <end position="387"/>
    </location>
</feature>
<evidence type="ECO:0000313" key="12">
    <source>
        <dbReference type="EMBL" id="KAK2826045.1"/>
    </source>
</evidence>
<evidence type="ECO:0000256" key="2">
    <source>
        <dbReference type="ARBA" id="ARBA00008066"/>
    </source>
</evidence>
<evidence type="ECO:0000256" key="6">
    <source>
        <dbReference type="ARBA" id="ARBA00022970"/>
    </source>
</evidence>
<reference evidence="12" key="1">
    <citation type="submission" date="2023-07" db="EMBL/GenBank/DDBJ databases">
        <title>Chromosome-level Genome Assembly of Striped Snakehead (Channa striata).</title>
        <authorList>
            <person name="Liu H."/>
        </authorList>
    </citation>
    <scope>NUCLEOTIDE SEQUENCE</scope>
    <source>
        <strain evidence="12">Gz</strain>
        <tissue evidence="12">Muscle</tissue>
    </source>
</reference>
<dbReference type="InterPro" id="IPR013057">
    <property type="entry name" value="AA_transpt_TM"/>
</dbReference>
<keyword evidence="6" id="KW-0029">Amino-acid transport</keyword>
<evidence type="ECO:0000256" key="10">
    <source>
        <dbReference type="SAM" id="Phobius"/>
    </source>
</evidence>
<feature type="transmembrane region" description="Helical" evidence="10">
    <location>
        <begin position="71"/>
        <end position="93"/>
    </location>
</feature>
<dbReference type="PANTHER" id="PTHR22950:SF366">
    <property type="entry name" value="SODIUM-COUPLED NEUTRAL AMINO ACID TRANSPORTER 6-RELATED"/>
    <property type="match status" value="1"/>
</dbReference>
<dbReference type="Proteomes" id="UP001187415">
    <property type="component" value="Unassembled WGS sequence"/>
</dbReference>
<evidence type="ECO:0000256" key="3">
    <source>
        <dbReference type="ARBA" id="ARBA00022448"/>
    </source>
</evidence>
<evidence type="ECO:0000256" key="5">
    <source>
        <dbReference type="ARBA" id="ARBA00022692"/>
    </source>
</evidence>
<comment type="similarity">
    <text evidence="2">Belongs to the amino acid/polyamine transporter 2 family.</text>
</comment>
<gene>
    <name evidence="12" type="ORF">Q5P01_020259</name>
</gene>
<organism evidence="12 13">
    <name type="scientific">Channa striata</name>
    <name type="common">Snakehead murrel</name>
    <name type="synonym">Ophicephalus striatus</name>
    <dbReference type="NCBI Taxonomy" id="64152"/>
    <lineage>
        <taxon>Eukaryota</taxon>
        <taxon>Metazoa</taxon>
        <taxon>Chordata</taxon>
        <taxon>Craniata</taxon>
        <taxon>Vertebrata</taxon>
        <taxon>Euteleostomi</taxon>
        <taxon>Actinopterygii</taxon>
        <taxon>Neopterygii</taxon>
        <taxon>Teleostei</taxon>
        <taxon>Neoteleostei</taxon>
        <taxon>Acanthomorphata</taxon>
        <taxon>Anabantaria</taxon>
        <taxon>Anabantiformes</taxon>
        <taxon>Channoidei</taxon>
        <taxon>Channidae</taxon>
        <taxon>Channa</taxon>
    </lineage>
</organism>
<keyword evidence="7 10" id="KW-1133">Transmembrane helix</keyword>
<keyword evidence="13" id="KW-1185">Reference proteome</keyword>
<proteinExistence type="inferred from homology"/>
<feature type="transmembrane region" description="Helical" evidence="10">
    <location>
        <begin position="187"/>
        <end position="208"/>
    </location>
</feature>
<evidence type="ECO:0000256" key="9">
    <source>
        <dbReference type="ARBA" id="ARBA00023157"/>
    </source>
</evidence>
<feature type="domain" description="Amino acid transporter transmembrane" evidence="11">
    <location>
        <begin position="40"/>
        <end position="449"/>
    </location>
</feature>
<comment type="caution">
    <text evidence="12">The sequence shown here is derived from an EMBL/GenBank/DDBJ whole genome shotgun (WGS) entry which is preliminary data.</text>
</comment>
<name>A0AA88S8S9_CHASR</name>
<accession>A0AA88S8S9</accession>